<reference evidence="1 2" key="1">
    <citation type="submission" date="2016-11" db="EMBL/GenBank/DDBJ databases">
        <authorList>
            <person name="Jaros S."/>
            <person name="Januszkiewicz K."/>
            <person name="Wedrychowicz H."/>
        </authorList>
    </citation>
    <scope>NUCLEOTIDE SEQUENCE [LARGE SCALE GENOMIC DNA]</scope>
    <source>
        <strain evidence="1 2">DSM 13106</strain>
    </source>
</reference>
<evidence type="ECO:0000313" key="2">
    <source>
        <dbReference type="Proteomes" id="UP000184389"/>
    </source>
</evidence>
<dbReference type="RefSeq" id="WP_072742542.1">
    <property type="nucleotide sequence ID" value="NZ_FQXR01000002.1"/>
</dbReference>
<dbReference type="Proteomes" id="UP000184389">
    <property type="component" value="Unassembled WGS sequence"/>
</dbReference>
<dbReference type="PANTHER" id="PTHR35787:SF1">
    <property type="entry name" value="GLYCEROL UPTAKE OPERON ANTITERMINATOR REGULATORY PROTEIN"/>
    <property type="match status" value="1"/>
</dbReference>
<evidence type="ECO:0000313" key="1">
    <source>
        <dbReference type="EMBL" id="SHH33084.1"/>
    </source>
</evidence>
<dbReference type="InterPro" id="IPR013785">
    <property type="entry name" value="Aldolase_TIM"/>
</dbReference>
<sequence length="188" mass="20860">MGDSFYSRIAQNPIIAAVNDLNNLNSALNSPCENIFLLTGNIFNLEDIVYKIKSHEKGVYVHLDLVDGISKDNWGLEYIVKNVKPDGIITTKSNLIKLAKELDILTIQRLFILDSLSLDTGIRSIKSTKPDAVEILPGIMPKIVKKIFKETNIPIITGGLIMDKEDVIQSLNSGAIAISTSNEKVWYM</sequence>
<dbReference type="PANTHER" id="PTHR35787">
    <property type="entry name" value="GLYCEROL UPTAKE OPERON ANTITERMINATOR REGULATORY PROTEIN"/>
    <property type="match status" value="1"/>
</dbReference>
<name>A0A1M5S3L0_9FIRM</name>
<dbReference type="STRING" id="1123281.SAMN02745180_00064"/>
<proteinExistence type="predicted"/>
<dbReference type="PIRSF" id="PIRSF016897">
    <property type="entry name" value="GlpP"/>
    <property type="match status" value="1"/>
</dbReference>
<protein>
    <submittedName>
        <fullName evidence="1">Glycerol uptake operon antiterminator</fullName>
    </submittedName>
</protein>
<dbReference type="EMBL" id="FQXR01000002">
    <property type="protein sequence ID" value="SHH33084.1"/>
    <property type="molecule type" value="Genomic_DNA"/>
</dbReference>
<dbReference type="SUPFAM" id="SSF110391">
    <property type="entry name" value="GlpP-like"/>
    <property type="match status" value="1"/>
</dbReference>
<dbReference type="OrthoDB" id="9799580at2"/>
<dbReference type="Gene3D" id="3.20.20.70">
    <property type="entry name" value="Aldolase class I"/>
    <property type="match status" value="1"/>
</dbReference>
<organism evidence="1 2">
    <name type="scientific">Sporanaerobacter acetigenes DSM 13106</name>
    <dbReference type="NCBI Taxonomy" id="1123281"/>
    <lineage>
        <taxon>Bacteria</taxon>
        <taxon>Bacillati</taxon>
        <taxon>Bacillota</taxon>
        <taxon>Tissierellia</taxon>
        <taxon>Tissierellales</taxon>
        <taxon>Sporanaerobacteraceae</taxon>
        <taxon>Sporanaerobacter</taxon>
    </lineage>
</organism>
<dbReference type="InterPro" id="IPR006699">
    <property type="entry name" value="GlpP"/>
</dbReference>
<dbReference type="GO" id="GO:0006071">
    <property type="term" value="P:glycerol metabolic process"/>
    <property type="evidence" value="ECO:0007669"/>
    <property type="project" value="InterPro"/>
</dbReference>
<gene>
    <name evidence="1" type="ORF">SAMN02745180_00064</name>
</gene>
<dbReference type="AlphaFoldDB" id="A0A1M5S3L0"/>
<dbReference type="GO" id="GO:0006355">
    <property type="term" value="P:regulation of DNA-templated transcription"/>
    <property type="evidence" value="ECO:0007669"/>
    <property type="project" value="InterPro"/>
</dbReference>
<keyword evidence="2" id="KW-1185">Reference proteome</keyword>
<accession>A0A1M5S3L0</accession>
<dbReference type="Pfam" id="PF04309">
    <property type="entry name" value="G3P_antiterm"/>
    <property type="match status" value="1"/>
</dbReference>